<dbReference type="InterPro" id="IPR007248">
    <property type="entry name" value="Mpv17_PMP22"/>
</dbReference>
<name>A0A9K3LZK7_9STRA</name>
<dbReference type="OrthoDB" id="10259545at2759"/>
<comment type="subcellular location">
    <subcellularLocation>
        <location evidence="1">Membrane</location>
        <topology evidence="1">Multi-pass membrane protein</topology>
    </subcellularLocation>
</comment>
<proteinExistence type="inferred from homology"/>
<accession>A0A9K3LZK7</accession>
<evidence type="ECO:0000313" key="7">
    <source>
        <dbReference type="EMBL" id="KAG7370755.1"/>
    </source>
</evidence>
<keyword evidence="8" id="KW-1185">Reference proteome</keyword>
<organism evidence="7 8">
    <name type="scientific">Nitzschia inconspicua</name>
    <dbReference type="NCBI Taxonomy" id="303405"/>
    <lineage>
        <taxon>Eukaryota</taxon>
        <taxon>Sar</taxon>
        <taxon>Stramenopiles</taxon>
        <taxon>Ochrophyta</taxon>
        <taxon>Bacillariophyta</taxon>
        <taxon>Bacillariophyceae</taxon>
        <taxon>Bacillariophycidae</taxon>
        <taxon>Bacillariales</taxon>
        <taxon>Bacillariaceae</taxon>
        <taxon>Nitzschia</taxon>
    </lineage>
</organism>
<dbReference type="Pfam" id="PF04117">
    <property type="entry name" value="Mpv17_PMP22"/>
    <property type="match status" value="1"/>
</dbReference>
<dbReference type="Pfam" id="PF00291">
    <property type="entry name" value="PALP"/>
    <property type="match status" value="1"/>
</dbReference>
<evidence type="ECO:0000256" key="3">
    <source>
        <dbReference type="ARBA" id="ARBA00022692"/>
    </source>
</evidence>
<sequence>MVASHVYGSIGKWYLAKLKAAPLLTNLSTGVVLMTGSDVLVQKVESRQSLAPSSSMTDGSDCCSCDSVETKEEVRRSLDHEEIIDISSEEDLMIYATDSVVGARLLDRHEAFLDTIKDELSFWNPFRTGTMASWAFLYVPFYATVYKAYDRYLPKKTPVGILARVALSFGTSVPVNAAFYTYGTTIEHTQAWYGELRRYQRENAFSYVPYHFDQLWNKVSWKLQNELPTTIQASATCWTPFNVLMFSVVPSHMQPLSLMFFSFFWNCYLSMSQHRSSLAAAESMSQEKEDCKSDEKNTKRNFCTWFSPCGYFHIGRILGKCEYLSPGLSKKDRIAKQIILDALESGDLKPGQSVVELTSGNTGTGLAIVCSVLGFPFCAVMSKGNSIERARMMSALGAEVVLVEQAQGSIPGQVSGEDLDLVEQKARQLVEEKSAFRADQFLRDGNMKAHYIGTGPEIWTDSDGQVTAFCDFVGTGGSFGGVAAFLRPKGVHCYVVEPEGAAILAGKAVTNPNHRIQGGGYVRAATDLPMLSAAGNDILDGCVQVSDEEAIQAARDLARYEGIFCGFSGGANFAAAVKLLKGKEKGGTIAILLCDSGLKYLSTDLWK</sequence>
<dbReference type="EMBL" id="JAGRRH010000004">
    <property type="protein sequence ID" value="KAG7370755.1"/>
    <property type="molecule type" value="Genomic_DNA"/>
</dbReference>
<keyword evidence="5" id="KW-0472">Membrane</keyword>
<evidence type="ECO:0000256" key="2">
    <source>
        <dbReference type="ARBA" id="ARBA00006824"/>
    </source>
</evidence>
<keyword evidence="3" id="KW-0812">Transmembrane</keyword>
<evidence type="ECO:0000256" key="5">
    <source>
        <dbReference type="ARBA" id="ARBA00023136"/>
    </source>
</evidence>
<dbReference type="PANTHER" id="PTHR10314">
    <property type="entry name" value="CYSTATHIONINE BETA-SYNTHASE"/>
    <property type="match status" value="1"/>
</dbReference>
<reference evidence="7" key="2">
    <citation type="submission" date="2021-04" db="EMBL/GenBank/DDBJ databases">
        <authorList>
            <person name="Podell S."/>
        </authorList>
    </citation>
    <scope>NUCLEOTIDE SEQUENCE</scope>
    <source>
        <strain evidence="7">Hildebrandi</strain>
    </source>
</reference>
<gene>
    <name evidence="7" type="ORF">IV203_019325</name>
</gene>
<dbReference type="InterPro" id="IPR050214">
    <property type="entry name" value="Cys_Synth/Cystath_Beta-Synth"/>
</dbReference>
<evidence type="ECO:0000259" key="6">
    <source>
        <dbReference type="Pfam" id="PF00291"/>
    </source>
</evidence>
<comment type="similarity">
    <text evidence="2">Belongs to the peroxisomal membrane protein PXMP2/4 family.</text>
</comment>
<dbReference type="Proteomes" id="UP000693970">
    <property type="component" value="Unassembled WGS sequence"/>
</dbReference>
<reference evidence="7" key="1">
    <citation type="journal article" date="2021" name="Sci. Rep.">
        <title>Diploid genomic architecture of Nitzschia inconspicua, an elite biomass production diatom.</title>
        <authorList>
            <person name="Oliver A."/>
            <person name="Podell S."/>
            <person name="Pinowska A."/>
            <person name="Traller J.C."/>
            <person name="Smith S.R."/>
            <person name="McClure R."/>
            <person name="Beliaev A."/>
            <person name="Bohutskyi P."/>
            <person name="Hill E.A."/>
            <person name="Rabines A."/>
            <person name="Zheng H."/>
            <person name="Allen L.Z."/>
            <person name="Kuo A."/>
            <person name="Grigoriev I.V."/>
            <person name="Allen A.E."/>
            <person name="Hazlebeck D."/>
            <person name="Allen E.E."/>
        </authorList>
    </citation>
    <scope>NUCLEOTIDE SEQUENCE</scope>
    <source>
        <strain evidence="7">Hildebrandi</strain>
    </source>
</reference>
<dbReference type="InterPro" id="IPR001926">
    <property type="entry name" value="TrpB-like_PALP"/>
</dbReference>
<evidence type="ECO:0000256" key="4">
    <source>
        <dbReference type="ARBA" id="ARBA00022989"/>
    </source>
</evidence>
<protein>
    <submittedName>
        <fullName evidence="7">Pyridoxal-5'-phosphate-dependent protein subunit beta</fullName>
    </submittedName>
</protein>
<evidence type="ECO:0000313" key="8">
    <source>
        <dbReference type="Proteomes" id="UP000693970"/>
    </source>
</evidence>
<dbReference type="CDD" id="cd01561">
    <property type="entry name" value="CBS_like"/>
    <property type="match status" value="1"/>
</dbReference>
<dbReference type="AlphaFoldDB" id="A0A9K3LZK7"/>
<comment type="caution">
    <text evidence="7">The sequence shown here is derived from an EMBL/GenBank/DDBJ whole genome shotgun (WGS) entry which is preliminary data.</text>
</comment>
<evidence type="ECO:0000256" key="1">
    <source>
        <dbReference type="ARBA" id="ARBA00004141"/>
    </source>
</evidence>
<feature type="domain" description="Tryptophan synthase beta chain-like PALP" evidence="6">
    <location>
        <begin position="316"/>
        <end position="595"/>
    </location>
</feature>
<keyword evidence="4" id="KW-1133">Transmembrane helix</keyword>
<dbReference type="GO" id="GO:0016020">
    <property type="term" value="C:membrane"/>
    <property type="evidence" value="ECO:0007669"/>
    <property type="project" value="UniProtKB-SubCell"/>
</dbReference>